<dbReference type="PANTHER" id="PTHR10766:SF55">
    <property type="entry name" value="TRANSMEMBRANE 9 SUPERFAMILY MEMBER 4"/>
    <property type="match status" value="1"/>
</dbReference>
<reference evidence="10" key="1">
    <citation type="journal article" date="2020" name="Stud. Mycol.">
        <title>101 Dothideomycetes genomes: a test case for predicting lifestyles and emergence of pathogens.</title>
        <authorList>
            <person name="Haridas S."/>
            <person name="Albert R."/>
            <person name="Binder M."/>
            <person name="Bloem J."/>
            <person name="Labutti K."/>
            <person name="Salamov A."/>
            <person name="Andreopoulos B."/>
            <person name="Baker S."/>
            <person name="Barry K."/>
            <person name="Bills G."/>
            <person name="Bluhm B."/>
            <person name="Cannon C."/>
            <person name="Castanera R."/>
            <person name="Culley D."/>
            <person name="Daum C."/>
            <person name="Ezra D."/>
            <person name="Gonzalez J."/>
            <person name="Henrissat B."/>
            <person name="Kuo A."/>
            <person name="Liang C."/>
            <person name="Lipzen A."/>
            <person name="Lutzoni F."/>
            <person name="Magnuson J."/>
            <person name="Mondo S."/>
            <person name="Nolan M."/>
            <person name="Ohm R."/>
            <person name="Pangilinan J."/>
            <person name="Park H.-J."/>
            <person name="Ramirez L."/>
            <person name="Alfaro M."/>
            <person name="Sun H."/>
            <person name="Tritt A."/>
            <person name="Yoshinaga Y."/>
            <person name="Zwiers L.-H."/>
            <person name="Turgeon B."/>
            <person name="Goodwin S."/>
            <person name="Spatafora J."/>
            <person name="Crous P."/>
            <person name="Grigoriev I."/>
        </authorList>
    </citation>
    <scope>NUCLEOTIDE SEQUENCE</scope>
    <source>
        <strain evidence="10">CBS 116435</strain>
    </source>
</reference>
<protein>
    <recommendedName>
        <fullName evidence="9">Transmembrane 9 superfamily member</fullName>
    </recommendedName>
</protein>
<comment type="subcellular location">
    <subcellularLocation>
        <location evidence="2">Golgi apparatus</location>
    </subcellularLocation>
    <subcellularLocation>
        <location evidence="1">Membrane</location>
        <topology evidence="1">Multi-pass membrane protein</topology>
    </subcellularLocation>
</comment>
<evidence type="ECO:0000256" key="7">
    <source>
        <dbReference type="ARBA" id="ARBA00023034"/>
    </source>
</evidence>
<name>A0A9P4QAU0_9PEZI</name>
<feature type="transmembrane region" description="Helical" evidence="9">
    <location>
        <begin position="313"/>
        <end position="336"/>
    </location>
</feature>
<dbReference type="PANTHER" id="PTHR10766">
    <property type="entry name" value="TRANSMEMBRANE 9 SUPERFAMILY PROTEIN"/>
    <property type="match status" value="1"/>
</dbReference>
<feature type="transmembrane region" description="Helical" evidence="9">
    <location>
        <begin position="423"/>
        <end position="450"/>
    </location>
</feature>
<evidence type="ECO:0000256" key="4">
    <source>
        <dbReference type="ARBA" id="ARBA00022692"/>
    </source>
</evidence>
<proteinExistence type="inferred from homology"/>
<keyword evidence="11" id="KW-1185">Reference proteome</keyword>
<evidence type="ECO:0000256" key="5">
    <source>
        <dbReference type="ARBA" id="ARBA00022729"/>
    </source>
</evidence>
<dbReference type="GO" id="GO:0072657">
    <property type="term" value="P:protein localization to membrane"/>
    <property type="evidence" value="ECO:0007669"/>
    <property type="project" value="TreeGrafter"/>
</dbReference>
<feature type="transmembrane region" description="Helical" evidence="9">
    <location>
        <begin position="529"/>
        <end position="552"/>
    </location>
</feature>
<keyword evidence="7" id="KW-0333">Golgi apparatus</keyword>
<evidence type="ECO:0000256" key="3">
    <source>
        <dbReference type="ARBA" id="ARBA00005227"/>
    </source>
</evidence>
<accession>A0A9P4QAU0</accession>
<dbReference type="Proteomes" id="UP000799441">
    <property type="component" value="Unassembled WGS sequence"/>
</dbReference>
<sequence>MAADFRILGCQSRSLSMYAIFLLCLQFASAFYIPGYSIKSYADGDTIPLFVNKVYSDTTQVQYAYSELPFVVPSSGRKRPGTGLVSGASIGLNIGEVLRGDRIVVSDYELEMGKDEEVRYLGAQQVDRAGLRRAIEVVRKGYVAEWIVDNLPGATSFMTVDKSRKYYAAGFRMGYEEANSVTGQPRYYINNHVTLVVRWHRAPGRAGEQGKKVIVGFEVYAKSIEASNRDYKGIPADLHDSRNGMELTMAHNITNSSVPQDSSYYPHDVDDAPEDATLTIPYTYSVYFREEEHIEWGNRWDLYFINQEESNTIHWLAIVNSLVISGLLTAVVAVILTRTIRGDIKMYKEGGLEDGKLKLGGKRSKGLRSPRKSMEKNGGLLEPVEKERFSTPDDSDDDIVPEDITGWKLVHGDVFRAPSCGYILAPIVGSGMQLVIMSGGLLALSCFGVLNPSFRGGFVSVGVALFLLAGTFSGYFSARIYRTFGGQLWKHNAIVTATLFPGLLFATVFLLNLFVWAQASSTAIPLGTLFALIFLWLLVQLPLVYCGAYYGYNRSGAYHHPIKANAIHRQIPPQPWYARTPQAALLFGLIPFAVIWIELLFVFRSLWADKSGYYYVFGFLAVVSAILVLTIMETTVIAIYLQLCSENYNWWWQGFWVGSGSAAWVFMYCGYYFFAHLHIEGWVSGGLFFAYCALGCAGFGLGAGTVGFLTSYWFVRRIYDEIKVD</sequence>
<feature type="transmembrane region" description="Helical" evidence="9">
    <location>
        <begin position="655"/>
        <end position="674"/>
    </location>
</feature>
<comment type="caution">
    <text evidence="10">The sequence shown here is derived from an EMBL/GenBank/DDBJ whole genome shotgun (WGS) entry which is preliminary data.</text>
</comment>
<feature type="transmembrane region" description="Helical" evidence="9">
    <location>
        <begin position="456"/>
        <end position="481"/>
    </location>
</feature>
<keyword evidence="4 9" id="KW-0812">Transmembrane</keyword>
<dbReference type="GO" id="GO:0016020">
    <property type="term" value="C:membrane"/>
    <property type="evidence" value="ECO:0007669"/>
    <property type="project" value="UniProtKB-SubCell"/>
</dbReference>
<comment type="similarity">
    <text evidence="3 9">Belongs to the nonaspanin (TM9SF) (TC 9.A.2) family.</text>
</comment>
<keyword evidence="5" id="KW-0732">Signal</keyword>
<evidence type="ECO:0000313" key="10">
    <source>
        <dbReference type="EMBL" id="KAF2721399.1"/>
    </source>
</evidence>
<keyword evidence="6 9" id="KW-1133">Transmembrane helix</keyword>
<evidence type="ECO:0000256" key="8">
    <source>
        <dbReference type="ARBA" id="ARBA00023136"/>
    </source>
</evidence>
<dbReference type="GO" id="GO:0005794">
    <property type="term" value="C:Golgi apparatus"/>
    <property type="evidence" value="ECO:0007669"/>
    <property type="project" value="UniProtKB-SubCell"/>
</dbReference>
<dbReference type="InterPro" id="IPR004240">
    <property type="entry name" value="EMP70"/>
</dbReference>
<keyword evidence="8 9" id="KW-0472">Membrane</keyword>
<evidence type="ECO:0000256" key="6">
    <source>
        <dbReference type="ARBA" id="ARBA00022989"/>
    </source>
</evidence>
<evidence type="ECO:0000313" key="11">
    <source>
        <dbReference type="Proteomes" id="UP000799441"/>
    </source>
</evidence>
<feature type="transmembrane region" description="Helical" evidence="9">
    <location>
        <begin position="15"/>
        <end position="33"/>
    </location>
</feature>
<organism evidence="10 11">
    <name type="scientific">Polychaeton citri CBS 116435</name>
    <dbReference type="NCBI Taxonomy" id="1314669"/>
    <lineage>
        <taxon>Eukaryota</taxon>
        <taxon>Fungi</taxon>
        <taxon>Dikarya</taxon>
        <taxon>Ascomycota</taxon>
        <taxon>Pezizomycotina</taxon>
        <taxon>Dothideomycetes</taxon>
        <taxon>Dothideomycetidae</taxon>
        <taxon>Capnodiales</taxon>
        <taxon>Capnodiaceae</taxon>
        <taxon>Polychaeton</taxon>
    </lineage>
</organism>
<dbReference type="Pfam" id="PF02990">
    <property type="entry name" value="EMP70"/>
    <property type="match status" value="1"/>
</dbReference>
<feature type="transmembrane region" description="Helical" evidence="9">
    <location>
        <begin position="686"/>
        <end position="715"/>
    </location>
</feature>
<evidence type="ECO:0000256" key="1">
    <source>
        <dbReference type="ARBA" id="ARBA00004141"/>
    </source>
</evidence>
<dbReference type="EMBL" id="MU003791">
    <property type="protein sequence ID" value="KAF2721399.1"/>
    <property type="molecule type" value="Genomic_DNA"/>
</dbReference>
<evidence type="ECO:0000256" key="9">
    <source>
        <dbReference type="RuleBase" id="RU363079"/>
    </source>
</evidence>
<dbReference type="OrthoDB" id="1666796at2759"/>
<feature type="transmembrane region" description="Helical" evidence="9">
    <location>
        <begin position="493"/>
        <end position="517"/>
    </location>
</feature>
<feature type="transmembrane region" description="Helical" evidence="9">
    <location>
        <begin position="584"/>
        <end position="607"/>
    </location>
</feature>
<dbReference type="AlphaFoldDB" id="A0A9P4QAU0"/>
<feature type="transmembrane region" description="Helical" evidence="9">
    <location>
        <begin position="613"/>
        <end position="643"/>
    </location>
</feature>
<gene>
    <name evidence="10" type="ORF">K431DRAFT_224521</name>
</gene>
<evidence type="ECO:0000256" key="2">
    <source>
        <dbReference type="ARBA" id="ARBA00004555"/>
    </source>
</evidence>